<keyword evidence="5" id="KW-0378">Hydrolase</keyword>
<comment type="similarity">
    <text evidence="2">Belongs to the peptidase M20A family.</text>
</comment>
<dbReference type="GO" id="GO:0006508">
    <property type="term" value="P:proteolysis"/>
    <property type="evidence" value="ECO:0007669"/>
    <property type="project" value="UniProtKB-KW"/>
</dbReference>
<evidence type="ECO:0000256" key="3">
    <source>
        <dbReference type="ARBA" id="ARBA00022670"/>
    </source>
</evidence>
<dbReference type="EMBL" id="JSAB01000309">
    <property type="protein sequence ID" value="RNF28671.1"/>
    <property type="molecule type" value="Genomic_DNA"/>
</dbReference>
<dbReference type="Pfam" id="PF07687">
    <property type="entry name" value="M20_dimer"/>
    <property type="match status" value="1"/>
</dbReference>
<feature type="chain" id="PRO_5019498468" description="Peptidase M20 dimerisation domain-containing protein" evidence="10">
    <location>
        <begin position="33"/>
        <end position="517"/>
    </location>
</feature>
<dbReference type="InterPro" id="IPR011650">
    <property type="entry name" value="Peptidase_M20_dimer"/>
</dbReference>
<evidence type="ECO:0000256" key="9">
    <source>
        <dbReference type="ARBA" id="ARBA00023285"/>
    </source>
</evidence>
<keyword evidence="13" id="KW-1185">Reference proteome</keyword>
<comment type="cofactor">
    <cofactor evidence="1">
        <name>Zn(2+)</name>
        <dbReference type="ChEBI" id="CHEBI:29105"/>
    </cofactor>
</comment>
<dbReference type="InterPro" id="IPR050072">
    <property type="entry name" value="Peptidase_M20A"/>
</dbReference>
<evidence type="ECO:0000256" key="7">
    <source>
        <dbReference type="ARBA" id="ARBA00022997"/>
    </source>
</evidence>
<dbReference type="GO" id="GO:0008777">
    <property type="term" value="F:acetylornithine deacetylase activity"/>
    <property type="evidence" value="ECO:0007669"/>
    <property type="project" value="TreeGrafter"/>
</dbReference>
<dbReference type="GO" id="GO:0016805">
    <property type="term" value="F:dipeptidase activity"/>
    <property type="evidence" value="ECO:0007669"/>
    <property type="project" value="UniProtKB-KW"/>
</dbReference>
<comment type="caution">
    <text evidence="12">The sequence shown here is derived from an EMBL/GenBank/DDBJ whole genome shotgun (WGS) entry which is preliminary data.</text>
</comment>
<evidence type="ECO:0000259" key="11">
    <source>
        <dbReference type="Pfam" id="PF07687"/>
    </source>
</evidence>
<protein>
    <recommendedName>
        <fullName evidence="11">Peptidase M20 dimerisation domain-containing protein</fullName>
    </recommendedName>
</protein>
<evidence type="ECO:0000256" key="8">
    <source>
        <dbReference type="ARBA" id="ARBA00023049"/>
    </source>
</evidence>
<name>A0A422QF94_9BURK</name>
<evidence type="ECO:0000256" key="6">
    <source>
        <dbReference type="ARBA" id="ARBA00022833"/>
    </source>
</evidence>
<keyword evidence="6" id="KW-0862">Zinc</keyword>
<keyword evidence="9" id="KW-0170">Cobalt</keyword>
<sequence>MQSWIHGDRRRMYKKALIASLVLAWTTTVASAAASAPAPSETAVSAAKYAVQTYRNDVVDTLAKLVSFNTVVDARYPSDKNPVHIAFKAALKEEAERLGLDYQDHGWTVIVGLGKGTERVGIVTHGDVQPVDPAKWKKSPFVLDRTSEPGKLIARGAEDDKGPIATALYAMKTIRDRQIPLSKRIELYVYMGEESDWGPLTEFLKTHVPPQMSITLDAEYPVVTAEKGGGTVAVTIPKAGAVIPAAGELHIAEFRGGSFNTQIPEDAEALVANATPEIEGQIRARAANQEGMRYTFERQGANLKVVAKGVSAHSSKPQEGVNAVSMLADALAVRSWPNTVAGGVVNYLNDLVGTGYHGEKFGKIAYRDSFMGPMTFKPTVIRQLDEGIEVAINVRRPRGKSTEQLTSEIDAALADWQARRLPLANVKVGVREPWILENAPQVPTLLSTFSYFTGMKDAKPVAIGGGTNSRLFPNAVSFGPSMPGQKYTGHSEHEFITTKQLLLNLQMYTAVLVELAK</sequence>
<dbReference type="GO" id="GO:0006526">
    <property type="term" value="P:L-arginine biosynthetic process"/>
    <property type="evidence" value="ECO:0007669"/>
    <property type="project" value="TreeGrafter"/>
</dbReference>
<dbReference type="SUPFAM" id="SSF53187">
    <property type="entry name" value="Zn-dependent exopeptidases"/>
    <property type="match status" value="1"/>
</dbReference>
<dbReference type="Gene3D" id="3.40.630.10">
    <property type="entry name" value="Zn peptidases"/>
    <property type="match status" value="1"/>
</dbReference>
<keyword evidence="3" id="KW-0645">Protease</keyword>
<proteinExistence type="inferred from homology"/>
<dbReference type="SUPFAM" id="SSF55031">
    <property type="entry name" value="Bacterial exopeptidase dimerisation domain"/>
    <property type="match status" value="1"/>
</dbReference>
<evidence type="ECO:0000256" key="1">
    <source>
        <dbReference type="ARBA" id="ARBA00001947"/>
    </source>
</evidence>
<dbReference type="GO" id="GO:0008270">
    <property type="term" value="F:zinc ion binding"/>
    <property type="evidence" value="ECO:0007669"/>
    <property type="project" value="InterPro"/>
</dbReference>
<keyword evidence="4" id="KW-0479">Metal-binding</keyword>
<dbReference type="NCBIfam" id="NF004809">
    <property type="entry name" value="PRK06156.1"/>
    <property type="match status" value="1"/>
</dbReference>
<feature type="signal peptide" evidence="10">
    <location>
        <begin position="1"/>
        <end position="32"/>
    </location>
</feature>
<dbReference type="Pfam" id="PF01546">
    <property type="entry name" value="Peptidase_M20"/>
    <property type="match status" value="1"/>
</dbReference>
<accession>A0A422QF94</accession>
<keyword evidence="10" id="KW-0732">Signal</keyword>
<evidence type="ECO:0000313" key="12">
    <source>
        <dbReference type="EMBL" id="RNF28671.1"/>
    </source>
</evidence>
<feature type="domain" description="Peptidase M20 dimerisation" evidence="11">
    <location>
        <begin position="301"/>
        <end position="414"/>
    </location>
</feature>
<dbReference type="PANTHER" id="PTHR43808">
    <property type="entry name" value="ACETYLORNITHINE DEACETYLASE"/>
    <property type="match status" value="1"/>
</dbReference>
<reference evidence="12" key="1">
    <citation type="submission" date="2014-10" db="EMBL/GenBank/DDBJ databases">
        <title>Massilia sp. genome.</title>
        <authorList>
            <person name="Xu B."/>
            <person name="Dai L."/>
            <person name="Huang Z."/>
        </authorList>
    </citation>
    <scope>NUCLEOTIDE SEQUENCE [LARGE SCALE GENOMIC DNA]</scope>
    <source>
        <strain evidence="12">CFS-1</strain>
    </source>
</reference>
<keyword evidence="7" id="KW-0224">Dipeptidase</keyword>
<dbReference type="AlphaFoldDB" id="A0A422QF94"/>
<gene>
    <name evidence="12" type="ORF">NM04_22060</name>
</gene>
<dbReference type="NCBIfam" id="TIGR01887">
    <property type="entry name" value="dipeptidaselike"/>
    <property type="match status" value="1"/>
</dbReference>
<dbReference type="InterPro" id="IPR010964">
    <property type="entry name" value="M20A_pepV-rel"/>
</dbReference>
<dbReference type="GO" id="GO:0008237">
    <property type="term" value="F:metallopeptidase activity"/>
    <property type="evidence" value="ECO:0007669"/>
    <property type="project" value="UniProtKB-KW"/>
</dbReference>
<organism evidence="12 13">
    <name type="scientific">Massilia aurea</name>
    <dbReference type="NCBI Taxonomy" id="373040"/>
    <lineage>
        <taxon>Bacteria</taxon>
        <taxon>Pseudomonadati</taxon>
        <taxon>Pseudomonadota</taxon>
        <taxon>Betaproteobacteria</taxon>
        <taxon>Burkholderiales</taxon>
        <taxon>Oxalobacteraceae</taxon>
        <taxon>Telluria group</taxon>
        <taxon>Massilia</taxon>
    </lineage>
</organism>
<dbReference type="Proteomes" id="UP000283254">
    <property type="component" value="Unassembled WGS sequence"/>
</dbReference>
<evidence type="ECO:0000256" key="2">
    <source>
        <dbReference type="ARBA" id="ARBA00006247"/>
    </source>
</evidence>
<evidence type="ECO:0000256" key="10">
    <source>
        <dbReference type="SAM" id="SignalP"/>
    </source>
</evidence>
<evidence type="ECO:0000313" key="13">
    <source>
        <dbReference type="Proteomes" id="UP000283254"/>
    </source>
</evidence>
<evidence type="ECO:0000256" key="5">
    <source>
        <dbReference type="ARBA" id="ARBA00022801"/>
    </source>
</evidence>
<dbReference type="Gene3D" id="3.30.70.360">
    <property type="match status" value="2"/>
</dbReference>
<dbReference type="PANTHER" id="PTHR43808:SF31">
    <property type="entry name" value="N-ACETYL-L-CITRULLINE DEACETYLASE"/>
    <property type="match status" value="1"/>
</dbReference>
<dbReference type="InterPro" id="IPR036264">
    <property type="entry name" value="Bact_exopeptidase_dim_dom"/>
</dbReference>
<evidence type="ECO:0000256" key="4">
    <source>
        <dbReference type="ARBA" id="ARBA00022723"/>
    </source>
</evidence>
<keyword evidence="8" id="KW-0482">Metalloprotease</keyword>
<dbReference type="InterPro" id="IPR002933">
    <property type="entry name" value="Peptidase_M20"/>
</dbReference>